<keyword evidence="1" id="KW-0472">Membrane</keyword>
<keyword evidence="3" id="KW-1185">Reference proteome</keyword>
<keyword evidence="1" id="KW-1133">Transmembrane helix</keyword>
<gene>
    <name evidence="2" type="ORF">Poly51_34620</name>
</gene>
<organism evidence="2 3">
    <name type="scientific">Rubripirellula tenax</name>
    <dbReference type="NCBI Taxonomy" id="2528015"/>
    <lineage>
        <taxon>Bacteria</taxon>
        <taxon>Pseudomonadati</taxon>
        <taxon>Planctomycetota</taxon>
        <taxon>Planctomycetia</taxon>
        <taxon>Pirellulales</taxon>
        <taxon>Pirellulaceae</taxon>
        <taxon>Rubripirellula</taxon>
    </lineage>
</organism>
<comment type="caution">
    <text evidence="2">The sequence shown here is derived from an EMBL/GenBank/DDBJ whole genome shotgun (WGS) entry which is preliminary data.</text>
</comment>
<dbReference type="RefSeq" id="WP_186775611.1">
    <property type="nucleotide sequence ID" value="NZ_SJPW01000004.1"/>
</dbReference>
<reference evidence="2 3" key="1">
    <citation type="submission" date="2019-02" db="EMBL/GenBank/DDBJ databases">
        <title>Deep-cultivation of Planctomycetes and their phenomic and genomic characterization uncovers novel biology.</title>
        <authorList>
            <person name="Wiegand S."/>
            <person name="Jogler M."/>
            <person name="Boedeker C."/>
            <person name="Pinto D."/>
            <person name="Vollmers J."/>
            <person name="Rivas-Marin E."/>
            <person name="Kohn T."/>
            <person name="Peeters S.H."/>
            <person name="Heuer A."/>
            <person name="Rast P."/>
            <person name="Oberbeckmann S."/>
            <person name="Bunk B."/>
            <person name="Jeske O."/>
            <person name="Meyerdierks A."/>
            <person name="Storesund J.E."/>
            <person name="Kallscheuer N."/>
            <person name="Luecker S."/>
            <person name="Lage O.M."/>
            <person name="Pohl T."/>
            <person name="Merkel B.J."/>
            <person name="Hornburger P."/>
            <person name="Mueller R.-W."/>
            <person name="Bruemmer F."/>
            <person name="Labrenz M."/>
            <person name="Spormann A.M."/>
            <person name="Op Den Camp H."/>
            <person name="Overmann J."/>
            <person name="Amann R."/>
            <person name="Jetten M.S.M."/>
            <person name="Mascher T."/>
            <person name="Medema M.H."/>
            <person name="Devos D.P."/>
            <person name="Kaster A.-K."/>
            <person name="Ovreas L."/>
            <person name="Rohde M."/>
            <person name="Galperin M.Y."/>
            <person name="Jogler C."/>
        </authorList>
    </citation>
    <scope>NUCLEOTIDE SEQUENCE [LARGE SCALE GENOMIC DNA]</scope>
    <source>
        <strain evidence="2 3">Poly51</strain>
    </source>
</reference>
<dbReference type="Proteomes" id="UP000318288">
    <property type="component" value="Unassembled WGS sequence"/>
</dbReference>
<name>A0A5C6EYL5_9BACT</name>
<sequence length="47" mass="5041">MNMFIAHMTPEASNAIGIALLLGAIAVIVVVVLVIVVVITLVKRWKL</sequence>
<evidence type="ECO:0000313" key="2">
    <source>
        <dbReference type="EMBL" id="TWU54743.1"/>
    </source>
</evidence>
<dbReference type="AlphaFoldDB" id="A0A5C6EYL5"/>
<proteinExistence type="predicted"/>
<keyword evidence="1" id="KW-0812">Transmembrane</keyword>
<evidence type="ECO:0000256" key="1">
    <source>
        <dbReference type="SAM" id="Phobius"/>
    </source>
</evidence>
<protein>
    <submittedName>
        <fullName evidence="2">Uncharacterized protein</fullName>
    </submittedName>
</protein>
<dbReference type="EMBL" id="SJPW01000004">
    <property type="protein sequence ID" value="TWU54743.1"/>
    <property type="molecule type" value="Genomic_DNA"/>
</dbReference>
<feature type="transmembrane region" description="Helical" evidence="1">
    <location>
        <begin position="15"/>
        <end position="42"/>
    </location>
</feature>
<evidence type="ECO:0000313" key="3">
    <source>
        <dbReference type="Proteomes" id="UP000318288"/>
    </source>
</evidence>
<accession>A0A5C6EYL5</accession>